<keyword evidence="7" id="KW-0227">DNA damage</keyword>
<dbReference type="GO" id="GO:0003870">
    <property type="term" value="F:5-aminolevulinate synthase activity"/>
    <property type="evidence" value="ECO:0007669"/>
    <property type="project" value="UniProtKB-EC"/>
</dbReference>
<keyword evidence="8" id="KW-0663">Pyridoxal phosphate</keyword>
<dbReference type="InterPro" id="IPR014790">
    <property type="entry name" value="MutL_C"/>
</dbReference>
<dbReference type="InterPro" id="IPR015424">
    <property type="entry name" value="PyrdxlP-dep_Trfase"/>
</dbReference>
<dbReference type="InterPro" id="IPR042121">
    <property type="entry name" value="MutL_C_regsub"/>
</dbReference>
<dbReference type="CDD" id="cd00782">
    <property type="entry name" value="MutL_Trans"/>
    <property type="match status" value="1"/>
</dbReference>
<dbReference type="InterPro" id="IPR014721">
    <property type="entry name" value="Ribsml_uS5_D2-typ_fold_subgr"/>
</dbReference>
<organism evidence="16 17">
    <name type="scientific">Pseudolycoriella hygida</name>
    <dbReference type="NCBI Taxonomy" id="35572"/>
    <lineage>
        <taxon>Eukaryota</taxon>
        <taxon>Metazoa</taxon>
        <taxon>Ecdysozoa</taxon>
        <taxon>Arthropoda</taxon>
        <taxon>Hexapoda</taxon>
        <taxon>Insecta</taxon>
        <taxon>Pterygota</taxon>
        <taxon>Neoptera</taxon>
        <taxon>Endopterygota</taxon>
        <taxon>Diptera</taxon>
        <taxon>Nematocera</taxon>
        <taxon>Sciaroidea</taxon>
        <taxon>Sciaridae</taxon>
        <taxon>Pseudolycoriella</taxon>
    </lineage>
</organism>
<feature type="signal peptide" evidence="13">
    <location>
        <begin position="1"/>
        <end position="20"/>
    </location>
</feature>
<dbReference type="InterPro" id="IPR036890">
    <property type="entry name" value="HATPase_C_sf"/>
</dbReference>
<name>A0A9Q0S4M9_9DIPT</name>
<evidence type="ECO:0000256" key="8">
    <source>
        <dbReference type="ARBA" id="ARBA00022898"/>
    </source>
</evidence>
<dbReference type="Gene3D" id="3.30.230.10">
    <property type="match status" value="1"/>
</dbReference>
<dbReference type="Pfam" id="PF08676">
    <property type="entry name" value="MutL_C"/>
    <property type="match status" value="1"/>
</dbReference>
<dbReference type="InterPro" id="IPR002099">
    <property type="entry name" value="MutL/Mlh/PMS"/>
</dbReference>
<feature type="chain" id="PRO_5040184528" description="5-aminolevulinate synthase" evidence="13">
    <location>
        <begin position="21"/>
        <end position="1664"/>
    </location>
</feature>
<dbReference type="GO" id="GO:0030170">
    <property type="term" value="F:pyridoxal phosphate binding"/>
    <property type="evidence" value="ECO:0007669"/>
    <property type="project" value="InterPro"/>
</dbReference>
<dbReference type="GO" id="GO:0016887">
    <property type="term" value="F:ATP hydrolysis activity"/>
    <property type="evidence" value="ECO:0007669"/>
    <property type="project" value="InterPro"/>
</dbReference>
<comment type="cofactor">
    <cofactor evidence="1">
        <name>pyridoxal 5'-phosphate</name>
        <dbReference type="ChEBI" id="CHEBI:597326"/>
    </cofactor>
</comment>
<dbReference type="InterPro" id="IPR037198">
    <property type="entry name" value="MutL_C_sf"/>
</dbReference>
<dbReference type="Pfam" id="PF00155">
    <property type="entry name" value="Aminotran_1_2"/>
    <property type="match status" value="1"/>
</dbReference>
<dbReference type="Gene3D" id="3.30.1370.100">
    <property type="entry name" value="MutL, C-terminal domain, regulatory subdomain"/>
    <property type="match status" value="1"/>
</dbReference>
<dbReference type="PANTHER" id="PTHR10073">
    <property type="entry name" value="DNA MISMATCH REPAIR PROTEIN MLH, PMS, MUTL"/>
    <property type="match status" value="1"/>
</dbReference>
<evidence type="ECO:0000256" key="7">
    <source>
        <dbReference type="ARBA" id="ARBA00022763"/>
    </source>
</evidence>
<dbReference type="EMBL" id="WJQU01000001">
    <property type="protein sequence ID" value="KAJ6644874.1"/>
    <property type="molecule type" value="Genomic_DNA"/>
</dbReference>
<keyword evidence="6" id="KW-0808">Transferase</keyword>
<dbReference type="InterPro" id="IPR004839">
    <property type="entry name" value="Aminotransferase_I/II_large"/>
</dbReference>
<dbReference type="GO" id="GO:0006783">
    <property type="term" value="P:heme biosynthetic process"/>
    <property type="evidence" value="ECO:0007669"/>
    <property type="project" value="UniProtKB-KW"/>
</dbReference>
<reference evidence="16" key="1">
    <citation type="submission" date="2022-07" db="EMBL/GenBank/DDBJ databases">
        <authorList>
            <person name="Trinca V."/>
            <person name="Uliana J.V.C."/>
            <person name="Torres T.T."/>
            <person name="Ward R.J."/>
            <person name="Monesi N."/>
        </authorList>
    </citation>
    <scope>NUCLEOTIDE SEQUENCE</scope>
    <source>
        <strain evidence="16">HSMRA1968</strain>
        <tissue evidence="16">Whole embryos</tissue>
    </source>
</reference>
<dbReference type="PROSITE" id="PS00599">
    <property type="entry name" value="AA_TRANSFER_CLASS_2"/>
    <property type="match status" value="1"/>
</dbReference>
<dbReference type="Pfam" id="PF01119">
    <property type="entry name" value="DNA_mis_repair"/>
    <property type="match status" value="1"/>
</dbReference>
<dbReference type="SUPFAM" id="SSF118116">
    <property type="entry name" value="DNA mismatch repair protein MutL"/>
    <property type="match status" value="1"/>
</dbReference>
<gene>
    <name evidence="16" type="primary">mutL</name>
    <name evidence="16" type="ORF">Bhyg_00069</name>
</gene>
<comment type="similarity">
    <text evidence="3">Belongs to the DNA mismatch repair MutL/HexB family.</text>
</comment>
<dbReference type="Gene3D" id="1.25.40.10">
    <property type="entry name" value="Tetratricopeptide repeat domain"/>
    <property type="match status" value="1"/>
</dbReference>
<dbReference type="SUPFAM" id="SSF52540">
    <property type="entry name" value="P-loop containing nucleoside triphosphate hydrolases"/>
    <property type="match status" value="1"/>
</dbReference>
<evidence type="ECO:0000256" key="4">
    <source>
        <dbReference type="ARBA" id="ARBA00008392"/>
    </source>
</evidence>
<comment type="caution">
    <text evidence="16">The sequence shown here is derived from an EMBL/GenBank/DDBJ whole genome shotgun (WGS) entry which is preliminary data.</text>
</comment>
<dbReference type="FunFam" id="3.30.565.10:FF:000003">
    <property type="entry name" value="DNA mismatch repair endonuclease MutL"/>
    <property type="match status" value="1"/>
</dbReference>
<evidence type="ECO:0000256" key="3">
    <source>
        <dbReference type="ARBA" id="ARBA00006082"/>
    </source>
</evidence>
<dbReference type="SMART" id="SM00853">
    <property type="entry name" value="MutL_C"/>
    <property type="match status" value="1"/>
</dbReference>
<dbReference type="Gene3D" id="3.90.1150.10">
    <property type="entry name" value="Aspartate Aminotransferase, domain 1"/>
    <property type="match status" value="1"/>
</dbReference>
<evidence type="ECO:0000259" key="14">
    <source>
        <dbReference type="SMART" id="SM00853"/>
    </source>
</evidence>
<dbReference type="PANTHER" id="PTHR10073:SF12">
    <property type="entry name" value="DNA MISMATCH REPAIR PROTEIN MLH1"/>
    <property type="match status" value="1"/>
</dbReference>
<dbReference type="GO" id="GO:0032300">
    <property type="term" value="C:mismatch repair complex"/>
    <property type="evidence" value="ECO:0007669"/>
    <property type="project" value="InterPro"/>
</dbReference>
<dbReference type="GO" id="GO:0030983">
    <property type="term" value="F:mismatched DNA binding"/>
    <property type="evidence" value="ECO:0007669"/>
    <property type="project" value="InterPro"/>
</dbReference>
<evidence type="ECO:0000256" key="1">
    <source>
        <dbReference type="ARBA" id="ARBA00001933"/>
    </source>
</evidence>
<evidence type="ECO:0000313" key="16">
    <source>
        <dbReference type="EMBL" id="KAJ6644874.1"/>
    </source>
</evidence>
<evidence type="ECO:0000256" key="10">
    <source>
        <dbReference type="ARBA" id="ARBA00023204"/>
    </source>
</evidence>
<feature type="domain" description="MutL C-terminal dimerisation" evidence="14">
    <location>
        <begin position="1157"/>
        <end position="1290"/>
    </location>
</feature>
<dbReference type="InterPro" id="IPR014762">
    <property type="entry name" value="DNA_mismatch_repair_CS"/>
</dbReference>
<accession>A0A9Q0S4M9</accession>
<dbReference type="Proteomes" id="UP001151699">
    <property type="component" value="Chromosome A"/>
</dbReference>
<evidence type="ECO:0000256" key="2">
    <source>
        <dbReference type="ARBA" id="ARBA00005029"/>
    </source>
</evidence>
<dbReference type="InterPro" id="IPR013507">
    <property type="entry name" value="DNA_mismatch_S5_2-like"/>
</dbReference>
<dbReference type="GO" id="GO:0005524">
    <property type="term" value="F:ATP binding"/>
    <property type="evidence" value="ECO:0007669"/>
    <property type="project" value="InterPro"/>
</dbReference>
<dbReference type="CDD" id="cd16926">
    <property type="entry name" value="HATPase_MutL-MLH-PMS-like"/>
    <property type="match status" value="1"/>
</dbReference>
<keyword evidence="13" id="KW-0732">Signal</keyword>
<evidence type="ECO:0000256" key="6">
    <source>
        <dbReference type="ARBA" id="ARBA00022679"/>
    </source>
</evidence>
<protein>
    <recommendedName>
        <fullName evidence="5">5-aminolevulinate synthase</fullName>
        <ecNumber evidence="5">2.3.1.37</ecNumber>
    </recommendedName>
</protein>
<dbReference type="InterPro" id="IPR020568">
    <property type="entry name" value="Ribosomal_Su5_D2-typ_SF"/>
</dbReference>
<keyword evidence="9" id="KW-0350">Heme biosynthesis</keyword>
<evidence type="ECO:0000259" key="15">
    <source>
        <dbReference type="SMART" id="SM01340"/>
    </source>
</evidence>
<dbReference type="InterPro" id="IPR015421">
    <property type="entry name" value="PyrdxlP-dep_Trfase_major"/>
</dbReference>
<proteinExistence type="inferred from homology"/>
<feature type="domain" description="DNA mismatch repair protein S5" evidence="15">
    <location>
        <begin position="920"/>
        <end position="1038"/>
    </location>
</feature>
<dbReference type="GO" id="GO:0006298">
    <property type="term" value="P:mismatch repair"/>
    <property type="evidence" value="ECO:0007669"/>
    <property type="project" value="InterPro"/>
</dbReference>
<dbReference type="SMART" id="SM01340">
    <property type="entry name" value="DNA_mis_repair"/>
    <property type="match status" value="1"/>
</dbReference>
<dbReference type="InterPro" id="IPR020667">
    <property type="entry name" value="DNA_mismatch_repair_MutL"/>
</dbReference>
<evidence type="ECO:0000313" key="17">
    <source>
        <dbReference type="Proteomes" id="UP001151699"/>
    </source>
</evidence>
<dbReference type="Gene3D" id="3.40.640.10">
    <property type="entry name" value="Type I PLP-dependent aspartate aminotransferase-like (Major domain)"/>
    <property type="match status" value="1"/>
</dbReference>
<sequence>MLLPYLIMISVLMQVSKVFAASQITNLIMPISYFINHEQQLKKITEYLSKGKKVSIIGTSGIGKSQLARIYAHKNKTNYEIIWFFDCNLDLKEEFVKLAKQINQTFKTDIDEGIGSAKEKVLEYLKQQQKWLLIFDNLKIGENEKVKEIINWQHNGDIMFCSQDHANLPHIVEIPLLDRENTINLINHLLVSKNDKDTEFLIKTFSGYPILTVQGVQLLNKIKGLNKEEYKKKIYQAADKIESNINMVLKDLTPSAIDLLSKTALINNQSFSKQFLAAITNNQNSLTDDIQQLSNFMVISQTNHDPDNPIFEMHDIIAEKLRAMNGNKNNKIYLEEIISNFVKTMPKSVIKAHTFRNLPTIPNNLKIIAKNAANYDIDTYQLMGLNIQLFSQCINLADADKAKQLVDWFNINDKQGNFKLWLMNNDEKAVYATYLSLIGSYYEPSELAREYYVKYKEVLDNVEGYEFLKNHVLFSMTLINIDSGQLQEAEQNIQLMEKIFNNSLVKNIDVVLLHFAKARLFFIQKKYAAALEQLDILTKVLFQNGEDGMASLFSYRILKVMLLNALGRYQEAYLQAQQLYDLNKQKSKNQGMFGRIYIEFAKSKLGQGKLNDALEYINKAITMFLTDKQNKKSKNTAFLYDKTLAGGYLVQGEVFFAKRKFKESIAAFKEANIVYSSLYGKYLKNIQQVSDLYLQGAKAAYNIQDLMTSKIKFLSESTINQIAAGEVIERPASVIKELVENSLDARSTKIDITLEQAGKNLIIISDNGMGMSVDDLTIAIERHTTSKLDETDLLNINSFGFRGEALPSIGAISKMHITSKLCSHDKAYQIKVIGGTDKEIKSALHNEGTRIEIRDLFFATPARLKFLRSDKVELAACLEIVKKIALAHPWVSISLSHDEKNLLKVKGHEINSEDIFRNRIIEILGHEFMENAAKIDLQRPEVSIYGFTSIPTFNRASSLDQFLFVNNRPVKDKLLQTALRVAYQDYLARDRHPVTVLFLKINPLLVDVNVHPAKTEVRFHDPNTIRGLLISSIKDALATKSHIVSTSIATTTLGLFKNVNTFNQANKEIVINSISDNSESSNYKAQNSTHFSLQQPLIKSTPYAKVETTKNNAYFKDFKSKKLDDISISDNIKDIMDSREICEDPISLEPLYRLGAARAQLHGTYIISQTHDSIIIVDQHAAHERLGYEKIKQMISQNGLIKQRLLIPEIIELPDENRANLLYDQKTELSQLGLTIEKFGERSIIVSEIPSLLEGANIVQLIHDLADNLSDLGENISLIQLIEHKEGRYREFVPIQRQADNFPSAWYNDKDIVMWCTNDYLGMSKHPCVTKAASEAIAKYGIGSGGTRNIGGNNSCILELEEELADLHHTDKALVFTSGYVANDTTLTTLAKIAPEIVFFSDELNHASIISGIRNSRAEKHIYRHLDMVHLEELLKKIDINRPKIIVFESAYSMDGLFSPIKTIIDLANKYNALTFIDEVHTVGLYGARGAGIAELQECSDKIDIIQGTLGKAYGAIGGYIAANRQIIDSIRLTASGFIFTTSLPPVISAAATASIRHLKNSKVEREAYRQYTDCKLSEERQIDLEQIIAKHLSHQDKDALMRTVAQKYIDEGIQYGVVQGIEQGATNKAIAIARKMLEQKSSLDFISSVTGLDKSFILSLAQS</sequence>
<dbReference type="InterPro" id="IPR015422">
    <property type="entry name" value="PyrdxlP-dep_Trfase_small"/>
</dbReference>
<dbReference type="FunFam" id="3.40.640.10:FF:000006">
    <property type="entry name" value="5-aminolevulinate synthase, mitochondrial"/>
    <property type="match status" value="1"/>
</dbReference>
<dbReference type="PROSITE" id="PS00058">
    <property type="entry name" value="DNA_MISMATCH_REPAIR_1"/>
    <property type="match status" value="1"/>
</dbReference>
<dbReference type="SUPFAM" id="SSF48452">
    <property type="entry name" value="TPR-like"/>
    <property type="match status" value="1"/>
</dbReference>
<comment type="catalytic activity">
    <reaction evidence="12">
        <text>succinyl-CoA + glycine + H(+) = 5-aminolevulinate + CO2 + CoA</text>
        <dbReference type="Rhea" id="RHEA:12921"/>
        <dbReference type="ChEBI" id="CHEBI:15378"/>
        <dbReference type="ChEBI" id="CHEBI:16526"/>
        <dbReference type="ChEBI" id="CHEBI:57287"/>
        <dbReference type="ChEBI" id="CHEBI:57292"/>
        <dbReference type="ChEBI" id="CHEBI:57305"/>
        <dbReference type="ChEBI" id="CHEBI:356416"/>
        <dbReference type="EC" id="2.3.1.37"/>
    </reaction>
    <physiologicalReaction direction="left-to-right" evidence="12">
        <dbReference type="Rhea" id="RHEA:12922"/>
    </physiologicalReaction>
</comment>
<dbReference type="OrthoDB" id="2771at2759"/>
<evidence type="ECO:0000256" key="9">
    <source>
        <dbReference type="ARBA" id="ARBA00023133"/>
    </source>
</evidence>
<dbReference type="NCBIfam" id="TIGR01821">
    <property type="entry name" value="5aminolev_synth"/>
    <property type="match status" value="1"/>
</dbReference>
<dbReference type="GO" id="GO:0140664">
    <property type="term" value="F:ATP-dependent DNA damage sensor activity"/>
    <property type="evidence" value="ECO:0007669"/>
    <property type="project" value="InterPro"/>
</dbReference>
<dbReference type="SUPFAM" id="SSF55874">
    <property type="entry name" value="ATPase domain of HSP90 chaperone/DNA topoisomerase II/histidine kinase"/>
    <property type="match status" value="1"/>
</dbReference>
<dbReference type="SUPFAM" id="SSF53383">
    <property type="entry name" value="PLP-dependent transferases"/>
    <property type="match status" value="1"/>
</dbReference>
<keyword evidence="11" id="KW-0012">Acyltransferase</keyword>
<dbReference type="InterPro" id="IPR027417">
    <property type="entry name" value="P-loop_NTPase"/>
</dbReference>
<evidence type="ECO:0000256" key="12">
    <source>
        <dbReference type="ARBA" id="ARBA00049013"/>
    </source>
</evidence>
<keyword evidence="10" id="KW-0234">DNA repair</keyword>
<dbReference type="NCBIfam" id="TIGR00585">
    <property type="entry name" value="mutl"/>
    <property type="match status" value="1"/>
</dbReference>
<dbReference type="HAMAP" id="MF_00149">
    <property type="entry name" value="DNA_mis_repair"/>
    <property type="match status" value="1"/>
</dbReference>
<keyword evidence="17" id="KW-1185">Reference proteome</keyword>
<dbReference type="InterPro" id="IPR011990">
    <property type="entry name" value="TPR-like_helical_dom_sf"/>
</dbReference>
<comment type="similarity">
    <text evidence="4">Belongs to the class-II pyridoxal-phosphate-dependent aminotransferase family.</text>
</comment>
<dbReference type="InterPro" id="IPR001917">
    <property type="entry name" value="Aminotrans_II_pyridoxalP_BS"/>
</dbReference>
<dbReference type="Gene3D" id="3.40.50.300">
    <property type="entry name" value="P-loop containing nucleotide triphosphate hydrolases"/>
    <property type="match status" value="1"/>
</dbReference>
<dbReference type="Pfam" id="PF13589">
    <property type="entry name" value="HATPase_c_3"/>
    <property type="match status" value="1"/>
</dbReference>
<dbReference type="EC" id="2.3.1.37" evidence="5"/>
<evidence type="ECO:0000256" key="11">
    <source>
        <dbReference type="ARBA" id="ARBA00023315"/>
    </source>
</evidence>
<dbReference type="SUPFAM" id="SSF54211">
    <property type="entry name" value="Ribosomal protein S5 domain 2-like"/>
    <property type="match status" value="1"/>
</dbReference>
<comment type="pathway">
    <text evidence="2">Porphyrin-containing compound metabolism; protoporphyrin-IX biosynthesis; 5-aminolevulinate from glycine: step 1/1.</text>
</comment>
<dbReference type="InterPro" id="IPR038973">
    <property type="entry name" value="MutL/Mlh/Pms-like"/>
</dbReference>
<evidence type="ECO:0000256" key="13">
    <source>
        <dbReference type="SAM" id="SignalP"/>
    </source>
</evidence>
<dbReference type="InterPro" id="IPR010961">
    <property type="entry name" value="4pyrrol_synth_NH2levulA_synth"/>
</dbReference>
<dbReference type="Gene3D" id="3.30.565.10">
    <property type="entry name" value="Histidine kinase-like ATPase, C-terminal domain"/>
    <property type="match status" value="1"/>
</dbReference>
<evidence type="ECO:0000256" key="5">
    <source>
        <dbReference type="ARBA" id="ARBA00013257"/>
    </source>
</evidence>